<dbReference type="Pfam" id="PF00787">
    <property type="entry name" value="PX"/>
    <property type="match status" value="1"/>
</dbReference>
<sequence>MSLKNEPRVNTSALQKIAADMSNLIENLDTRELHFEGEEVDYDLSPSDPRIQEVYIPFSAVYKTQGFKEPNIQTYLSGCPIKVQVLEVERFTSTKRVPSVNLYTIELTHGEFKWQVKRKFKHFQEFHRELLKYKAFIRIPIPTRRHTFRRQNVKEEPREMPALPRTSENMIRQEEQFFSRR</sequence>
<evidence type="ECO:0000313" key="3">
    <source>
        <dbReference type="Proteomes" id="UP000242450"/>
    </source>
</evidence>
<reference evidence="2 3" key="1">
    <citation type="journal article" date="2018" name="Mol. Genet. Genomics">
        <title>The red deer Cervus elaphus genome CerEla1.0: sequencing, annotating, genes, and chromosomes.</title>
        <authorList>
            <person name="Bana N.A."/>
            <person name="Nyiri A."/>
            <person name="Nagy J."/>
            <person name="Frank K."/>
            <person name="Nagy T."/>
            <person name="Steger V."/>
            <person name="Schiller M."/>
            <person name="Lakatos P."/>
            <person name="Sugar L."/>
            <person name="Horn P."/>
            <person name="Barta E."/>
            <person name="Orosz L."/>
        </authorList>
    </citation>
    <scope>NUCLEOTIDE SEQUENCE [LARGE SCALE GENOMIC DNA]</scope>
    <source>
        <strain evidence="2">Hungarian</strain>
    </source>
</reference>
<organism evidence="2 3">
    <name type="scientific">Cervus elaphus hippelaphus</name>
    <name type="common">European red deer</name>
    <dbReference type="NCBI Taxonomy" id="46360"/>
    <lineage>
        <taxon>Eukaryota</taxon>
        <taxon>Metazoa</taxon>
        <taxon>Chordata</taxon>
        <taxon>Craniata</taxon>
        <taxon>Vertebrata</taxon>
        <taxon>Euteleostomi</taxon>
        <taxon>Mammalia</taxon>
        <taxon>Eutheria</taxon>
        <taxon>Laurasiatheria</taxon>
        <taxon>Artiodactyla</taxon>
        <taxon>Ruminantia</taxon>
        <taxon>Pecora</taxon>
        <taxon>Cervidae</taxon>
        <taxon>Cervinae</taxon>
        <taxon>Cervus</taxon>
    </lineage>
</organism>
<dbReference type="GO" id="GO:0035091">
    <property type="term" value="F:phosphatidylinositol binding"/>
    <property type="evidence" value="ECO:0007669"/>
    <property type="project" value="InterPro"/>
</dbReference>
<evidence type="ECO:0000313" key="2">
    <source>
        <dbReference type="EMBL" id="OWK05967.1"/>
    </source>
</evidence>
<evidence type="ECO:0000259" key="1">
    <source>
        <dbReference type="PROSITE" id="PS50195"/>
    </source>
</evidence>
<gene>
    <name evidence="2" type="ORF">Celaphus_00012497</name>
</gene>
<feature type="domain" description="PX" evidence="1">
    <location>
        <begin position="81"/>
        <end position="181"/>
    </location>
</feature>
<keyword evidence="3" id="KW-1185">Reference proteome</keyword>
<dbReference type="InterPro" id="IPR001683">
    <property type="entry name" value="PX_dom"/>
</dbReference>
<dbReference type="Proteomes" id="UP000242450">
    <property type="component" value="Chromosome 19"/>
</dbReference>
<dbReference type="AlphaFoldDB" id="A0A212CIW5"/>
<dbReference type="SUPFAM" id="SSF64268">
    <property type="entry name" value="PX domain"/>
    <property type="match status" value="1"/>
</dbReference>
<feature type="non-terminal residue" evidence="2">
    <location>
        <position position="181"/>
    </location>
</feature>
<dbReference type="Gene3D" id="3.30.1520.10">
    <property type="entry name" value="Phox-like domain"/>
    <property type="match status" value="1"/>
</dbReference>
<name>A0A212CIW5_CEREH</name>
<dbReference type="EMBL" id="MKHE01000019">
    <property type="protein sequence ID" value="OWK05967.1"/>
    <property type="molecule type" value="Genomic_DNA"/>
</dbReference>
<dbReference type="PROSITE" id="PS50195">
    <property type="entry name" value="PX"/>
    <property type="match status" value="1"/>
</dbReference>
<dbReference type="InterPro" id="IPR036871">
    <property type="entry name" value="PX_dom_sf"/>
</dbReference>
<protein>
    <submittedName>
        <fullName evidence="2">PLD1</fullName>
    </submittedName>
</protein>
<comment type="caution">
    <text evidence="2">The sequence shown here is derived from an EMBL/GenBank/DDBJ whole genome shotgun (WGS) entry which is preliminary data.</text>
</comment>
<accession>A0A212CIW5</accession>
<dbReference type="OrthoDB" id="9789898at2759"/>
<proteinExistence type="predicted"/>